<organism evidence="8 9">
    <name type="scientific">Sparassis crispa</name>
    <dbReference type="NCBI Taxonomy" id="139825"/>
    <lineage>
        <taxon>Eukaryota</taxon>
        <taxon>Fungi</taxon>
        <taxon>Dikarya</taxon>
        <taxon>Basidiomycota</taxon>
        <taxon>Agaricomycotina</taxon>
        <taxon>Agaricomycetes</taxon>
        <taxon>Polyporales</taxon>
        <taxon>Sparassidaceae</taxon>
        <taxon>Sparassis</taxon>
    </lineage>
</organism>
<evidence type="ECO:0000313" key="9">
    <source>
        <dbReference type="Proteomes" id="UP000287166"/>
    </source>
</evidence>
<proteinExistence type="inferred from homology"/>
<keyword evidence="5" id="KW-0539">Nucleus</keyword>
<dbReference type="GO" id="GO:0031515">
    <property type="term" value="C:tRNA (m1A) methyltransferase complex"/>
    <property type="evidence" value="ECO:0007669"/>
    <property type="project" value="InterPro"/>
</dbReference>
<feature type="region of interest" description="Disordered" evidence="7">
    <location>
        <begin position="414"/>
        <end position="477"/>
    </location>
</feature>
<keyword evidence="4" id="KW-0819">tRNA processing</keyword>
<dbReference type="Proteomes" id="UP000287166">
    <property type="component" value="Unassembled WGS sequence"/>
</dbReference>
<dbReference type="AlphaFoldDB" id="A0A401G4Y6"/>
<reference evidence="8 9" key="1">
    <citation type="journal article" date="2018" name="Sci. Rep.">
        <title>Genome sequence of the cauliflower mushroom Sparassis crispa (Hanabiratake) and its association with beneficial usage.</title>
        <authorList>
            <person name="Kiyama R."/>
            <person name="Furutani Y."/>
            <person name="Kawaguchi K."/>
            <person name="Nakanishi T."/>
        </authorList>
    </citation>
    <scope>NUCLEOTIDE SEQUENCE [LARGE SCALE GENOMIC DNA]</scope>
</reference>
<evidence type="ECO:0000313" key="8">
    <source>
        <dbReference type="EMBL" id="GBE77231.1"/>
    </source>
</evidence>
<dbReference type="GO" id="GO:0005634">
    <property type="term" value="C:nucleus"/>
    <property type="evidence" value="ECO:0007669"/>
    <property type="project" value="UniProtKB-SubCell"/>
</dbReference>
<accession>A0A401G4Y6</accession>
<dbReference type="PANTHER" id="PTHR12945">
    <property type="entry name" value="TRANSLATION INITIATION FACTOR EIF3-RELATED"/>
    <property type="match status" value="1"/>
</dbReference>
<evidence type="ECO:0000256" key="6">
    <source>
        <dbReference type="ARBA" id="ARBA00032319"/>
    </source>
</evidence>
<keyword evidence="8" id="KW-0489">Methyltransferase</keyword>
<dbReference type="Gene3D" id="3.10.330.20">
    <property type="match status" value="1"/>
</dbReference>
<keyword evidence="8" id="KW-0808">Transferase</keyword>
<dbReference type="GO" id="GO:0008168">
    <property type="term" value="F:methyltransferase activity"/>
    <property type="evidence" value="ECO:0007669"/>
    <property type="project" value="UniProtKB-KW"/>
</dbReference>
<dbReference type="OrthoDB" id="10254665at2759"/>
<dbReference type="GeneID" id="38774148"/>
<evidence type="ECO:0000256" key="7">
    <source>
        <dbReference type="SAM" id="MobiDB-lite"/>
    </source>
</evidence>
<dbReference type="GO" id="GO:0030488">
    <property type="term" value="P:tRNA methylation"/>
    <property type="evidence" value="ECO:0007669"/>
    <property type="project" value="InterPro"/>
</dbReference>
<name>A0A401G4Y6_9APHY</name>
<dbReference type="Pfam" id="PF04189">
    <property type="entry name" value="Gcd10p"/>
    <property type="match status" value="1"/>
</dbReference>
<comment type="caution">
    <text evidence="8">The sequence shown here is derived from an EMBL/GenBank/DDBJ whole genome shotgun (WGS) entry which is preliminary data.</text>
</comment>
<dbReference type="RefSeq" id="XP_027608144.1">
    <property type="nucleotide sequence ID" value="XM_027752343.1"/>
</dbReference>
<dbReference type="EMBL" id="BFAD01000001">
    <property type="protein sequence ID" value="GBE77231.1"/>
    <property type="molecule type" value="Genomic_DNA"/>
</dbReference>
<dbReference type="InterPro" id="IPR029063">
    <property type="entry name" value="SAM-dependent_MTases_sf"/>
</dbReference>
<protein>
    <recommendedName>
        <fullName evidence="3">tRNA (adenine(58)-N(1))-methyltransferase non-catalytic subunit TRM6</fullName>
    </recommendedName>
    <alternativeName>
        <fullName evidence="6">tRNA(m1A58)-methyltransferase subunit TRM6</fullName>
    </alternativeName>
</protein>
<dbReference type="InParanoid" id="A0A401G4Y6"/>
<evidence type="ECO:0000256" key="3">
    <source>
        <dbReference type="ARBA" id="ARBA00021704"/>
    </source>
</evidence>
<evidence type="ECO:0000256" key="2">
    <source>
        <dbReference type="ARBA" id="ARBA00008320"/>
    </source>
</evidence>
<evidence type="ECO:0000256" key="5">
    <source>
        <dbReference type="ARBA" id="ARBA00023242"/>
    </source>
</evidence>
<dbReference type="Gene3D" id="3.40.50.150">
    <property type="entry name" value="Vaccinia Virus protein VP39"/>
    <property type="match status" value="1"/>
</dbReference>
<dbReference type="PANTHER" id="PTHR12945:SF0">
    <property type="entry name" value="TRNA (ADENINE(58)-N(1))-METHYLTRANSFERASE NON-CATALYTIC SUBUNIT TRM6"/>
    <property type="match status" value="1"/>
</dbReference>
<comment type="similarity">
    <text evidence="2">Belongs to the TRM6/GCD10 family.</text>
</comment>
<gene>
    <name evidence="8" type="ORF">SCP_0101030</name>
</gene>
<dbReference type="STRING" id="139825.A0A401G4Y6"/>
<dbReference type="FunCoup" id="A0A401G4Y6">
    <property type="interactions" value="508"/>
</dbReference>
<keyword evidence="9" id="KW-1185">Reference proteome</keyword>
<dbReference type="InterPro" id="IPR017423">
    <property type="entry name" value="TRM6"/>
</dbReference>
<sequence length="477" mass="52446">MDLGEGSSTISVRGIREETIQAGNTVLLRLPSSEIKTLKLEKDSTVTLGKFGSFHSNELIGQPFGLTYDIVDKKLKVIPPRTMQEVEDTDATNELINDGQFVQPLTLEEIEALKKSGVHASEIIKKQIEQHANYSLKTEYSKEKYKKRKEAKYSKSFTVIDPTLFNVCEYWFNKDQNRLRDIRPDALSQILNLANIRPGGRYLAVDDASGVVVAGILERLGGNGRLITICDIDSPPAYPVTVQMNFKKDTVASVLSSLNWATADEEYAPIVAPAEPASGKFKSDGQKSRLNKRKLVSASLMQTREELFTGEFDGLVVASEYDPYSILEKLSPYLAGSASIVVHSPHIQILSDLQSRLREHPEYLGAAVSELWLRQYQVLPGRTHPMMNTSGSGGFILHAIKVYDNPSASSVLAHRRKAKKAKLEEEHTGSRSTPLPTRPEVASLSQTPEDSSAPLPTGGSTESGTAAVEDEMKAQAS</sequence>
<evidence type="ECO:0000256" key="4">
    <source>
        <dbReference type="ARBA" id="ARBA00022694"/>
    </source>
</evidence>
<comment type="subcellular location">
    <subcellularLocation>
        <location evidence="1">Nucleus</location>
    </subcellularLocation>
</comment>
<evidence type="ECO:0000256" key="1">
    <source>
        <dbReference type="ARBA" id="ARBA00004123"/>
    </source>
</evidence>